<protein>
    <recommendedName>
        <fullName evidence="6">Tetratricopeptide repeat protein</fullName>
    </recommendedName>
</protein>
<dbReference type="InterPro" id="IPR019734">
    <property type="entry name" value="TPR_rpt"/>
</dbReference>
<dbReference type="Proteomes" id="UP001202328">
    <property type="component" value="Unassembled WGS sequence"/>
</dbReference>
<evidence type="ECO:0000313" key="5">
    <source>
        <dbReference type="Proteomes" id="UP001202328"/>
    </source>
</evidence>
<evidence type="ECO:0000256" key="1">
    <source>
        <dbReference type="ARBA" id="ARBA00022737"/>
    </source>
</evidence>
<dbReference type="InterPro" id="IPR011990">
    <property type="entry name" value="TPR-like_helical_dom_sf"/>
</dbReference>
<dbReference type="AlphaFoldDB" id="A0AAD4RZ79"/>
<dbReference type="Gene3D" id="1.25.40.10">
    <property type="entry name" value="Tetratricopeptide repeat domain"/>
    <property type="match status" value="1"/>
</dbReference>
<evidence type="ECO:0008006" key="6">
    <source>
        <dbReference type="Google" id="ProtNLM"/>
    </source>
</evidence>
<evidence type="ECO:0000256" key="3">
    <source>
        <dbReference type="PROSITE-ProRule" id="PRU00339"/>
    </source>
</evidence>
<keyword evidence="2 3" id="KW-0802">TPR repeat</keyword>
<dbReference type="EMBL" id="JAJJMB010016680">
    <property type="protein sequence ID" value="KAI3845270.1"/>
    <property type="molecule type" value="Genomic_DNA"/>
</dbReference>
<organism evidence="4 5">
    <name type="scientific">Papaver atlanticum</name>
    <dbReference type="NCBI Taxonomy" id="357466"/>
    <lineage>
        <taxon>Eukaryota</taxon>
        <taxon>Viridiplantae</taxon>
        <taxon>Streptophyta</taxon>
        <taxon>Embryophyta</taxon>
        <taxon>Tracheophyta</taxon>
        <taxon>Spermatophyta</taxon>
        <taxon>Magnoliopsida</taxon>
        <taxon>Ranunculales</taxon>
        <taxon>Papaveraceae</taxon>
        <taxon>Papaveroideae</taxon>
        <taxon>Papaver</taxon>
    </lineage>
</organism>
<sequence>MEKFHQAKSKGRDAFQEEQYVMAMHCFQEALDISPKDPAVLSNLSACYARLGDEIYALDYATKCLYQRPEWPKAYYRLGVALNMQKMYGDAADAFNKGLTLDPRNKELKDAYIKAIENRLNSLKVEEDNAE</sequence>
<gene>
    <name evidence="4" type="ORF">MKW98_009336</name>
</gene>
<accession>A0AAD4RZ79</accession>
<dbReference type="Pfam" id="PF00515">
    <property type="entry name" value="TPR_1"/>
    <property type="match status" value="1"/>
</dbReference>
<dbReference type="PROSITE" id="PS50005">
    <property type="entry name" value="TPR"/>
    <property type="match status" value="1"/>
</dbReference>
<name>A0AAD4RZ79_9MAGN</name>
<dbReference type="GO" id="GO:0051879">
    <property type="term" value="F:Hsp90 protein binding"/>
    <property type="evidence" value="ECO:0007669"/>
    <property type="project" value="TreeGrafter"/>
</dbReference>
<dbReference type="PANTHER" id="PTHR22904">
    <property type="entry name" value="TPR REPEAT CONTAINING PROTEIN"/>
    <property type="match status" value="1"/>
</dbReference>
<dbReference type="SUPFAM" id="SSF48452">
    <property type="entry name" value="TPR-like"/>
    <property type="match status" value="1"/>
</dbReference>
<reference evidence="4" key="1">
    <citation type="submission" date="2022-04" db="EMBL/GenBank/DDBJ databases">
        <title>A functionally conserved STORR gene fusion in Papaver species that diverged 16.8 million years ago.</title>
        <authorList>
            <person name="Catania T."/>
        </authorList>
    </citation>
    <scope>NUCLEOTIDE SEQUENCE</scope>
    <source>
        <strain evidence="4">S-188037</strain>
    </source>
</reference>
<dbReference type="SMART" id="SM00028">
    <property type="entry name" value="TPR"/>
    <property type="match status" value="3"/>
</dbReference>
<keyword evidence="5" id="KW-1185">Reference proteome</keyword>
<dbReference type="PANTHER" id="PTHR22904:SF523">
    <property type="entry name" value="STRESS-INDUCED-PHOSPHOPROTEIN 1"/>
    <property type="match status" value="1"/>
</dbReference>
<feature type="repeat" description="TPR" evidence="3">
    <location>
        <begin position="72"/>
        <end position="105"/>
    </location>
</feature>
<evidence type="ECO:0000313" key="4">
    <source>
        <dbReference type="EMBL" id="KAI3845270.1"/>
    </source>
</evidence>
<evidence type="ECO:0000256" key="2">
    <source>
        <dbReference type="ARBA" id="ARBA00022803"/>
    </source>
</evidence>
<proteinExistence type="predicted"/>
<keyword evidence="1" id="KW-0677">Repeat</keyword>
<comment type="caution">
    <text evidence="4">The sequence shown here is derived from an EMBL/GenBank/DDBJ whole genome shotgun (WGS) entry which is preliminary data.</text>
</comment>